<protein>
    <submittedName>
        <fullName evidence="1">Uncharacterized protein</fullName>
    </submittedName>
</protein>
<dbReference type="Proteomes" id="UP000265618">
    <property type="component" value="Unassembled WGS sequence"/>
</dbReference>
<keyword evidence="2" id="KW-1185">Reference proteome</keyword>
<organism evidence="1 2">
    <name type="scientific">Kipferlia bialata</name>
    <dbReference type="NCBI Taxonomy" id="797122"/>
    <lineage>
        <taxon>Eukaryota</taxon>
        <taxon>Metamonada</taxon>
        <taxon>Carpediemonas-like organisms</taxon>
        <taxon>Kipferlia</taxon>
    </lineage>
</organism>
<evidence type="ECO:0000313" key="2">
    <source>
        <dbReference type="Proteomes" id="UP000265618"/>
    </source>
</evidence>
<comment type="caution">
    <text evidence="1">The sequence shown here is derived from an EMBL/GenBank/DDBJ whole genome shotgun (WGS) entry which is preliminary data.</text>
</comment>
<evidence type="ECO:0000313" key="1">
    <source>
        <dbReference type="EMBL" id="GCA62148.1"/>
    </source>
</evidence>
<dbReference type="AlphaFoldDB" id="A0A391NS38"/>
<accession>A0A391NS38</accession>
<proteinExistence type="predicted"/>
<name>A0A391NS38_9EUKA</name>
<gene>
    <name evidence="1" type="ORF">KIPB_001594</name>
</gene>
<reference evidence="1 2" key="1">
    <citation type="journal article" date="2018" name="PLoS ONE">
        <title>The draft genome of Kipferlia bialata reveals reductive genome evolution in fornicate parasites.</title>
        <authorList>
            <person name="Tanifuji G."/>
            <person name="Takabayashi S."/>
            <person name="Kume K."/>
            <person name="Takagi M."/>
            <person name="Nakayama T."/>
            <person name="Kamikawa R."/>
            <person name="Inagaki Y."/>
            <person name="Hashimoto T."/>
        </authorList>
    </citation>
    <scope>NUCLEOTIDE SEQUENCE [LARGE SCALE GENOMIC DNA]</scope>
    <source>
        <strain evidence="1">NY0173</strain>
    </source>
</reference>
<dbReference type="EMBL" id="BDIP01000234">
    <property type="protein sequence ID" value="GCA62148.1"/>
    <property type="molecule type" value="Genomic_DNA"/>
</dbReference>
<sequence>MFLGLHVGLNAIEAGLSGGWRVKRLKGEVTVMGVPLALQYQRVRRLDAELGLDSRELAQLCFHFGYGHPYRGCGKIRVRSVQEQWSLLDKIRIHTLSPIYPFQDTFNKMWAMFEGVDRHSLTPITDDDVEFFLSLPEYNY</sequence>